<keyword evidence="4" id="KW-1185">Reference proteome</keyword>
<gene>
    <name evidence="2" type="ORF">NDU88_001075</name>
    <name evidence="3" type="ORF">NDU88_001076</name>
</gene>
<dbReference type="Proteomes" id="UP001066276">
    <property type="component" value="Chromosome 4_1"/>
</dbReference>
<dbReference type="EMBL" id="JANPWB010000007">
    <property type="protein sequence ID" value="KAJ1169169.1"/>
    <property type="molecule type" value="Genomic_DNA"/>
</dbReference>
<proteinExistence type="predicted"/>
<evidence type="ECO:0000256" key="1">
    <source>
        <dbReference type="SAM" id="MobiDB-lite"/>
    </source>
</evidence>
<comment type="caution">
    <text evidence="2">The sequence shown here is derived from an EMBL/GenBank/DDBJ whole genome shotgun (WGS) entry which is preliminary data.</text>
</comment>
<evidence type="ECO:0000313" key="4">
    <source>
        <dbReference type="Proteomes" id="UP001066276"/>
    </source>
</evidence>
<dbReference type="EMBL" id="JANPWB010000007">
    <property type="protein sequence ID" value="KAJ1169170.1"/>
    <property type="molecule type" value="Genomic_DNA"/>
</dbReference>
<reference evidence="2" key="1">
    <citation type="journal article" date="2022" name="bioRxiv">
        <title>Sequencing and chromosome-scale assembly of the giantPleurodeles waltlgenome.</title>
        <authorList>
            <person name="Brown T."/>
            <person name="Elewa A."/>
            <person name="Iarovenko S."/>
            <person name="Subramanian E."/>
            <person name="Araus A.J."/>
            <person name="Petzold A."/>
            <person name="Susuki M."/>
            <person name="Suzuki K.-i.T."/>
            <person name="Hayashi T."/>
            <person name="Toyoda A."/>
            <person name="Oliveira C."/>
            <person name="Osipova E."/>
            <person name="Leigh N.D."/>
            <person name="Simon A."/>
            <person name="Yun M.H."/>
        </authorList>
    </citation>
    <scope>NUCLEOTIDE SEQUENCE</scope>
    <source>
        <strain evidence="2">20211129_DDA</strain>
        <tissue evidence="2">Liver</tissue>
    </source>
</reference>
<accession>A0AAV7SYJ6</accession>
<feature type="region of interest" description="Disordered" evidence="1">
    <location>
        <begin position="60"/>
        <end position="102"/>
    </location>
</feature>
<feature type="compositionally biased region" description="Basic and acidic residues" evidence="1">
    <location>
        <begin position="60"/>
        <end position="91"/>
    </location>
</feature>
<evidence type="ECO:0000313" key="2">
    <source>
        <dbReference type="EMBL" id="KAJ1169169.1"/>
    </source>
</evidence>
<evidence type="ECO:0000313" key="3">
    <source>
        <dbReference type="EMBL" id="KAJ1169170.1"/>
    </source>
</evidence>
<dbReference type="AlphaFoldDB" id="A0AAV7SYJ6"/>
<name>A0AAV7SYJ6_PLEWA</name>
<organism evidence="2 4">
    <name type="scientific">Pleurodeles waltl</name>
    <name type="common">Iberian ribbed newt</name>
    <dbReference type="NCBI Taxonomy" id="8319"/>
    <lineage>
        <taxon>Eukaryota</taxon>
        <taxon>Metazoa</taxon>
        <taxon>Chordata</taxon>
        <taxon>Craniata</taxon>
        <taxon>Vertebrata</taxon>
        <taxon>Euteleostomi</taxon>
        <taxon>Amphibia</taxon>
        <taxon>Batrachia</taxon>
        <taxon>Caudata</taxon>
        <taxon>Salamandroidea</taxon>
        <taxon>Salamandridae</taxon>
        <taxon>Pleurodelinae</taxon>
        <taxon>Pleurodeles</taxon>
    </lineage>
</organism>
<feature type="compositionally biased region" description="Basic residues" evidence="1">
    <location>
        <begin position="92"/>
        <end position="102"/>
    </location>
</feature>
<protein>
    <submittedName>
        <fullName evidence="2">Uncharacterized protein</fullName>
    </submittedName>
</protein>
<sequence length="102" mass="11728">MAYYAAEDDYYQDTPEVPTEKQMEARLVEPLGHHVQVSVNQALIKALKLFAQPLIRFGQRELLGRSPSENEIRDGQIPDSESDKERADPKLAKRKKKTHHTE</sequence>